<dbReference type="RefSeq" id="WP_191755414.1">
    <property type="nucleotide sequence ID" value="NZ_JACSQM010000015.1"/>
</dbReference>
<dbReference type="InterPro" id="IPR025272">
    <property type="entry name" value="SocA_Panacea"/>
</dbReference>
<evidence type="ECO:0000313" key="3">
    <source>
        <dbReference type="Proteomes" id="UP000603641"/>
    </source>
</evidence>
<dbReference type="Pfam" id="PF13274">
    <property type="entry name" value="SocA_Panacea"/>
    <property type="match status" value="1"/>
</dbReference>
<sequence>MSEHFIILYSDYKSGRRIAFHKSDSHIDGIFEVLQLMDLLKIRFNHLSFGFHHLQTNDHSWESVVKYDKFFFDVTPISDFKQFKDFISGDLKVSALDVANLMTASLKCTHLKLQKLIYLFYCNFIKKYGYRPFEEEFTAWQYGPVIKEVYDKYKSYGKEEIFFEDDSETIYKEKSFKLSVFSKFMKTPYHQKVVEVLNETVLEYGHFNAYTLVDITHVKAGPWDLVFRDGLGRDDVIPHELIEEYCTKH</sequence>
<proteinExistence type="predicted"/>
<gene>
    <name evidence="2" type="ORF">H9648_19685</name>
</gene>
<dbReference type="Proteomes" id="UP000603641">
    <property type="component" value="Unassembled WGS sequence"/>
</dbReference>
<organism evidence="2 3">
    <name type="scientific">Fictibacillus norfolkensis</name>
    <dbReference type="NCBI Taxonomy" id="2762233"/>
    <lineage>
        <taxon>Bacteria</taxon>
        <taxon>Bacillati</taxon>
        <taxon>Bacillota</taxon>
        <taxon>Bacilli</taxon>
        <taxon>Bacillales</taxon>
        <taxon>Fictibacillaceae</taxon>
        <taxon>Fictibacillus</taxon>
    </lineage>
</organism>
<reference evidence="2 3" key="1">
    <citation type="submission" date="2020-08" db="EMBL/GenBank/DDBJ databases">
        <title>A Genomic Blueprint of the Chicken Gut Microbiome.</title>
        <authorList>
            <person name="Gilroy R."/>
            <person name="Ravi A."/>
            <person name="Getino M."/>
            <person name="Pursley I."/>
            <person name="Horton D.L."/>
            <person name="Alikhan N.-F."/>
            <person name="Baker D."/>
            <person name="Gharbi K."/>
            <person name="Hall N."/>
            <person name="Watson M."/>
            <person name="Adriaenssens E.M."/>
            <person name="Foster-Nyarko E."/>
            <person name="Jarju S."/>
            <person name="Secka A."/>
            <person name="Antonio M."/>
            <person name="Oren A."/>
            <person name="Chaudhuri R."/>
            <person name="La Ragione R.M."/>
            <person name="Hildebrand F."/>
            <person name="Pallen M.J."/>
        </authorList>
    </citation>
    <scope>NUCLEOTIDE SEQUENCE [LARGE SCALE GENOMIC DNA]</scope>
    <source>
        <strain evidence="2 3">Sa2CUA10</strain>
    </source>
</reference>
<feature type="domain" description="Antitoxin SocA-like Panacea" evidence="1">
    <location>
        <begin position="113"/>
        <end position="223"/>
    </location>
</feature>
<evidence type="ECO:0000259" key="1">
    <source>
        <dbReference type="Pfam" id="PF13274"/>
    </source>
</evidence>
<evidence type="ECO:0000313" key="2">
    <source>
        <dbReference type="EMBL" id="MBD7966272.1"/>
    </source>
</evidence>
<comment type="caution">
    <text evidence="2">The sequence shown here is derived from an EMBL/GenBank/DDBJ whole genome shotgun (WGS) entry which is preliminary data.</text>
</comment>
<accession>A0ABR8SRZ0</accession>
<keyword evidence="3" id="KW-1185">Reference proteome</keyword>
<dbReference type="EMBL" id="JACSQM010000015">
    <property type="protein sequence ID" value="MBD7966272.1"/>
    <property type="molecule type" value="Genomic_DNA"/>
</dbReference>
<name>A0ABR8SRZ0_9BACL</name>
<protein>
    <submittedName>
        <fullName evidence="2">DUF4065 domain-containing protein</fullName>
    </submittedName>
</protein>